<protein>
    <submittedName>
        <fullName evidence="1">DUF2804 domain-containing protein</fullName>
    </submittedName>
</protein>
<name>A0ABP8V1X0_9GAMM</name>
<evidence type="ECO:0000313" key="1">
    <source>
        <dbReference type="EMBL" id="GAA4650223.1"/>
    </source>
</evidence>
<accession>A0ABP8V1X0</accession>
<gene>
    <name evidence="1" type="ORF">GCM10023116_25060</name>
</gene>
<dbReference type="PANTHER" id="PTHR35868">
    <property type="entry name" value="DUF2804 DOMAIN-CONTAINING PROTEIN-RELATED"/>
    <property type="match status" value="1"/>
</dbReference>
<evidence type="ECO:0000313" key="2">
    <source>
        <dbReference type="Proteomes" id="UP001500604"/>
    </source>
</evidence>
<sequence>MDLIDDRGRVRTGIFKQPVGTVNYRDFNLKTPMGEKAGKLRRWFGFNQFQFMSIISPDIIAGCAIVDTRLAVVAFLYLYNPKTRAFKNYQFKAPGFGGFHKTSLSPDNGAWLFRSGANEIHMAINPQTGLRELTVRLKDGTAIDMDYSEQNFSPMRICTPADLTGFAFTQKVAGVRCRGEIRSSLGNFDLETVNACATLDWTAGYLRRCCFWNWSCFSGVLDDGRVIGLNGACGVNETSYTENCFWVDGSLNKVDTLIFDYDPANLHDTWHVTSGDGKVDLKFTPEGCQAEKNNFLIMASNFSQMFGRYNGTLTTTDGEVITICDQYGFTEEHYAKW</sequence>
<dbReference type="Proteomes" id="UP001500604">
    <property type="component" value="Unassembled WGS sequence"/>
</dbReference>
<dbReference type="InterPro" id="IPR021243">
    <property type="entry name" value="DUF2804"/>
</dbReference>
<dbReference type="PANTHER" id="PTHR35868:SF4">
    <property type="entry name" value="DUF2804 DOMAIN-CONTAINING PROTEIN"/>
    <property type="match status" value="1"/>
</dbReference>
<comment type="caution">
    <text evidence="1">The sequence shown here is derived from an EMBL/GenBank/DDBJ whole genome shotgun (WGS) entry which is preliminary data.</text>
</comment>
<keyword evidence="2" id="KW-1185">Reference proteome</keyword>
<organism evidence="1 2">
    <name type="scientific">Kistimonas scapharcae</name>
    <dbReference type="NCBI Taxonomy" id="1036133"/>
    <lineage>
        <taxon>Bacteria</taxon>
        <taxon>Pseudomonadati</taxon>
        <taxon>Pseudomonadota</taxon>
        <taxon>Gammaproteobacteria</taxon>
        <taxon>Oceanospirillales</taxon>
        <taxon>Endozoicomonadaceae</taxon>
        <taxon>Kistimonas</taxon>
    </lineage>
</organism>
<dbReference type="EMBL" id="BAABFL010000376">
    <property type="protein sequence ID" value="GAA4650223.1"/>
    <property type="molecule type" value="Genomic_DNA"/>
</dbReference>
<reference evidence="2" key="1">
    <citation type="journal article" date="2019" name="Int. J. Syst. Evol. Microbiol.">
        <title>The Global Catalogue of Microorganisms (GCM) 10K type strain sequencing project: providing services to taxonomists for standard genome sequencing and annotation.</title>
        <authorList>
            <consortium name="The Broad Institute Genomics Platform"/>
            <consortium name="The Broad Institute Genome Sequencing Center for Infectious Disease"/>
            <person name="Wu L."/>
            <person name="Ma J."/>
        </authorList>
    </citation>
    <scope>NUCLEOTIDE SEQUENCE [LARGE SCALE GENOMIC DNA]</scope>
    <source>
        <strain evidence="2">JCM 17805</strain>
    </source>
</reference>
<dbReference type="Pfam" id="PF10974">
    <property type="entry name" value="DUF2804"/>
    <property type="match status" value="1"/>
</dbReference>
<proteinExistence type="predicted"/>